<dbReference type="EMBL" id="JARCJK010000006">
    <property type="protein sequence ID" value="MDE4166645.1"/>
    <property type="molecule type" value="Genomic_DNA"/>
</dbReference>
<dbReference type="RefSeq" id="WP_274839794.1">
    <property type="nucleotide sequence ID" value="NZ_JARCJF010000006.1"/>
</dbReference>
<evidence type="ECO:0000313" key="3">
    <source>
        <dbReference type="Proteomes" id="UP001218364"/>
    </source>
</evidence>
<evidence type="ECO:0000313" key="2">
    <source>
        <dbReference type="EMBL" id="MDE4166645.1"/>
    </source>
</evidence>
<dbReference type="SUPFAM" id="SSF55729">
    <property type="entry name" value="Acyl-CoA N-acyltransferases (Nat)"/>
    <property type="match status" value="1"/>
</dbReference>
<accession>A0ABD4XAZ3</accession>
<dbReference type="AlphaFoldDB" id="A0ABD4XAZ3"/>
<proteinExistence type="predicted"/>
<organism evidence="2 3">
    <name type="scientific">Phaeobacter gallaeciensis</name>
    <dbReference type="NCBI Taxonomy" id="60890"/>
    <lineage>
        <taxon>Bacteria</taxon>
        <taxon>Pseudomonadati</taxon>
        <taxon>Pseudomonadota</taxon>
        <taxon>Alphaproteobacteria</taxon>
        <taxon>Rhodobacterales</taxon>
        <taxon>Roseobacteraceae</taxon>
        <taxon>Phaeobacter</taxon>
    </lineage>
</organism>
<reference evidence="2 3" key="1">
    <citation type="submission" date="2023-02" db="EMBL/GenBank/DDBJ databases">
        <title>Population genomics of bacteria associated with diatom.</title>
        <authorList>
            <person name="Xie J."/>
            <person name="Wang H."/>
        </authorList>
    </citation>
    <scope>NUCLEOTIDE SEQUENCE [LARGE SCALE GENOMIC DNA]</scope>
    <source>
        <strain evidence="2 3">PT47_8</strain>
    </source>
</reference>
<dbReference type="InterPro" id="IPR016181">
    <property type="entry name" value="Acyl_CoA_acyltransferase"/>
</dbReference>
<evidence type="ECO:0000259" key="1">
    <source>
        <dbReference type="Pfam" id="PF13302"/>
    </source>
</evidence>
<dbReference type="InterPro" id="IPR000182">
    <property type="entry name" value="GNAT_dom"/>
</dbReference>
<name>A0ABD4XAZ3_9RHOB</name>
<sequence length="167" mass="18918">MTETSPSFLPPAITLARLTDVSPAQILAHMSDPRVATHLPLMTEGWDAAMVRQFVEMKEARWQQDELGHWAFLADGAYVGWGGFEKEGEEWDLGLVLRPDCFGLGPRISRQLLEFARHDARIPYVTFLLPPSRKSLGALSRLGARFLEEIDYDGTRFLKFRLDTPQS</sequence>
<gene>
    <name evidence="2" type="ORF">PXK24_13170</name>
</gene>
<feature type="domain" description="N-acetyltransferase" evidence="1">
    <location>
        <begin position="24"/>
        <end position="144"/>
    </location>
</feature>
<protein>
    <submittedName>
        <fullName evidence="2">GNAT family N-acetyltransferase</fullName>
    </submittedName>
</protein>
<dbReference type="Proteomes" id="UP001218364">
    <property type="component" value="Unassembled WGS sequence"/>
</dbReference>
<dbReference type="Gene3D" id="3.40.630.30">
    <property type="match status" value="1"/>
</dbReference>
<comment type="caution">
    <text evidence="2">The sequence shown here is derived from an EMBL/GenBank/DDBJ whole genome shotgun (WGS) entry which is preliminary data.</text>
</comment>
<dbReference type="Pfam" id="PF13302">
    <property type="entry name" value="Acetyltransf_3"/>
    <property type="match status" value="1"/>
</dbReference>